<keyword evidence="3" id="KW-1185">Reference proteome</keyword>
<dbReference type="EMBL" id="CP027226">
    <property type="protein sequence ID" value="AVM43073.1"/>
    <property type="molecule type" value="Genomic_DNA"/>
</dbReference>
<evidence type="ECO:0000313" key="2">
    <source>
        <dbReference type="EMBL" id="AVM43073.1"/>
    </source>
</evidence>
<name>A0A2S0KPX0_9FIRM</name>
<reference evidence="3" key="1">
    <citation type="submission" date="2018-02" db="EMBL/GenBank/DDBJ databases">
        <authorList>
            <person name="Holder M.E."/>
            <person name="Ajami N.J."/>
            <person name="Petrosino J.F."/>
        </authorList>
    </citation>
    <scope>NUCLEOTIDE SEQUENCE [LARGE SCALE GENOMIC DNA]</scope>
    <source>
        <strain evidence="3">CCUG 47711</strain>
    </source>
</reference>
<dbReference type="Proteomes" id="UP000237947">
    <property type="component" value="Chromosome"/>
</dbReference>
<feature type="transmembrane region" description="Helical" evidence="1">
    <location>
        <begin position="98"/>
        <end position="120"/>
    </location>
</feature>
<accession>A0A2S0KPX0</accession>
<keyword evidence="1" id="KW-1133">Transmembrane helix</keyword>
<keyword evidence="1" id="KW-0472">Membrane</keyword>
<keyword evidence="1" id="KW-0812">Transmembrane</keyword>
<dbReference type="OrthoDB" id="1843719at2"/>
<gene>
    <name evidence="2" type="ORF">C5Q98_07555</name>
</gene>
<dbReference type="AlphaFoldDB" id="A0A2S0KPX0"/>
<evidence type="ECO:0000313" key="3">
    <source>
        <dbReference type="Proteomes" id="UP000237947"/>
    </source>
</evidence>
<dbReference type="RefSeq" id="WP_106013019.1">
    <property type="nucleotide sequence ID" value="NZ_CP027226.1"/>
</dbReference>
<evidence type="ECO:0000256" key="1">
    <source>
        <dbReference type="SAM" id="Phobius"/>
    </source>
</evidence>
<feature type="transmembrane region" description="Helical" evidence="1">
    <location>
        <begin position="126"/>
        <end position="146"/>
    </location>
</feature>
<sequence>MKICKFCGTENQASVKSCSSCGGYEFKNKCSNCGTIFEEGNFCSKCGVKAGVLAKKCPSCDAEYYSVACPDCGYTKNSDSITEVYITRRSEPDENRKTWLWVLGWLLIFPVPVTILLLRNQKLNKWIKGVIISLAWLVFIAMMASAPKSNNKQVKTGESLQEVISESQTKTSNIFSGSESESENIKESAIEDLVRKYNSSAENQLVFFEDFVVSDEESSHYRIAFRLASFENAVGKSYKMDDQIVDIISTLKFFENTAEFRIYSDGATLEQCKELIQHASKILDPTLTDEKIKETIDYVSENKKANGYYFGKLGLLLLGNEDRGFDIMIKN</sequence>
<evidence type="ECO:0008006" key="4">
    <source>
        <dbReference type="Google" id="ProtNLM"/>
    </source>
</evidence>
<organism evidence="2 3">
    <name type="scientific">Fastidiosipila sanguinis</name>
    <dbReference type="NCBI Taxonomy" id="236753"/>
    <lineage>
        <taxon>Bacteria</taxon>
        <taxon>Bacillati</taxon>
        <taxon>Bacillota</taxon>
        <taxon>Clostridia</taxon>
        <taxon>Eubacteriales</taxon>
        <taxon>Oscillospiraceae</taxon>
        <taxon>Fastidiosipila</taxon>
    </lineage>
</organism>
<proteinExistence type="predicted"/>
<dbReference type="KEGG" id="fsa:C5Q98_07555"/>
<protein>
    <recommendedName>
        <fullName evidence="4">DZANK-type domain-containing protein</fullName>
    </recommendedName>
</protein>